<evidence type="ECO:0000259" key="8">
    <source>
        <dbReference type="Pfam" id="PF01385"/>
    </source>
</evidence>
<dbReference type="InterPro" id="IPR001959">
    <property type="entry name" value="Transposase"/>
</dbReference>
<dbReference type="GO" id="GO:0003677">
    <property type="term" value="F:DNA binding"/>
    <property type="evidence" value="ECO:0007669"/>
    <property type="project" value="UniProtKB-KW"/>
</dbReference>
<evidence type="ECO:0000259" key="9">
    <source>
        <dbReference type="Pfam" id="PF07282"/>
    </source>
</evidence>
<keyword evidence="4" id="KW-0479">Metal-binding</keyword>
<dbReference type="NCBIfam" id="TIGR01766">
    <property type="entry name" value="IS200/IS605 family accessory protein TnpB-like domain"/>
    <property type="match status" value="1"/>
</dbReference>
<dbReference type="RefSeq" id="WP_119989431.1">
    <property type="nucleotide sequence ID" value="NZ_CP032489.1"/>
</dbReference>
<evidence type="ECO:0000313" key="11">
    <source>
        <dbReference type="EMBL" id="AYD48561.1"/>
    </source>
</evidence>
<keyword evidence="3" id="KW-0815">Transposition</keyword>
<evidence type="ECO:0000313" key="12">
    <source>
        <dbReference type="Proteomes" id="UP000266118"/>
    </source>
</evidence>
<feature type="domain" description="Cas12f1-like TNB" evidence="9">
    <location>
        <begin position="294"/>
        <end position="361"/>
    </location>
</feature>
<organism evidence="11 12">
    <name type="scientific">Arachidicoccus soli</name>
    <dbReference type="NCBI Taxonomy" id="2341117"/>
    <lineage>
        <taxon>Bacteria</taxon>
        <taxon>Pseudomonadati</taxon>
        <taxon>Bacteroidota</taxon>
        <taxon>Chitinophagia</taxon>
        <taxon>Chitinophagales</taxon>
        <taxon>Chitinophagaceae</taxon>
        <taxon>Arachidicoccus</taxon>
    </lineage>
</organism>
<evidence type="ECO:0000256" key="4">
    <source>
        <dbReference type="ARBA" id="ARBA00022723"/>
    </source>
</evidence>
<evidence type="ECO:0000256" key="7">
    <source>
        <dbReference type="ARBA" id="ARBA00023172"/>
    </source>
</evidence>
<dbReference type="AlphaFoldDB" id="A0A386HSX6"/>
<dbReference type="InterPro" id="IPR021027">
    <property type="entry name" value="Transposase_put_HTH"/>
</dbReference>
<gene>
    <name evidence="11" type="ORF">D6B99_13705</name>
</gene>
<accession>A0A386HSX6</accession>
<dbReference type="Pfam" id="PF01385">
    <property type="entry name" value="OrfB_IS605"/>
    <property type="match status" value="1"/>
</dbReference>
<feature type="domain" description="Transposase putative helix-turn-helix" evidence="10">
    <location>
        <begin position="1"/>
        <end position="45"/>
    </location>
</feature>
<protein>
    <submittedName>
        <fullName evidence="11">Transposase</fullName>
    </submittedName>
</protein>
<keyword evidence="6" id="KW-0238">DNA-binding</keyword>
<dbReference type="EMBL" id="CP032489">
    <property type="protein sequence ID" value="AYD48561.1"/>
    <property type="molecule type" value="Genomic_DNA"/>
</dbReference>
<dbReference type="Proteomes" id="UP000266118">
    <property type="component" value="Chromosome"/>
</dbReference>
<evidence type="ECO:0000256" key="3">
    <source>
        <dbReference type="ARBA" id="ARBA00022578"/>
    </source>
</evidence>
<name>A0A386HSX6_9BACT</name>
<comment type="similarity">
    <text evidence="1">In the C-terminal section; belongs to the transposase 35 family.</text>
</comment>
<dbReference type="OrthoDB" id="1551477at2"/>
<proteinExistence type="inferred from homology"/>
<feature type="domain" description="Probable transposase IS891/IS1136/IS1341" evidence="8">
    <location>
        <begin position="159"/>
        <end position="282"/>
    </location>
</feature>
<dbReference type="GO" id="GO:0032196">
    <property type="term" value="P:transposition"/>
    <property type="evidence" value="ECO:0007669"/>
    <property type="project" value="UniProtKB-KW"/>
</dbReference>
<dbReference type="InterPro" id="IPR010095">
    <property type="entry name" value="Cas12f1-like_TNB"/>
</dbReference>
<evidence type="ECO:0000259" key="10">
    <source>
        <dbReference type="Pfam" id="PF12323"/>
    </source>
</evidence>
<dbReference type="GO" id="GO:0046872">
    <property type="term" value="F:metal ion binding"/>
    <property type="evidence" value="ECO:0007669"/>
    <property type="project" value="UniProtKB-KW"/>
</dbReference>
<dbReference type="NCBIfam" id="NF040570">
    <property type="entry name" value="guided_TnpB"/>
    <property type="match status" value="1"/>
</dbReference>
<keyword evidence="12" id="KW-1185">Reference proteome</keyword>
<evidence type="ECO:0000256" key="6">
    <source>
        <dbReference type="ARBA" id="ARBA00023125"/>
    </source>
</evidence>
<dbReference type="PANTHER" id="PTHR30405">
    <property type="entry name" value="TRANSPOSASE"/>
    <property type="match status" value="1"/>
</dbReference>
<sequence length="377" mass="43777">MLKAYKYCLLPTEEQKQQLAKFFGSCRFVFNLGLETKMQAWTTARKHLTCIDLANQMKELKDTEATWLQECPSQTLQMSLRNLDNAYTQFFKGGGFPKFKSKHRKQSIQFPQGAKTDFENSIIFLPKLKNVTCIFHRQFKGEIKTVTVSRTSTGKYFVSILVENQKQLPKKKPVMQKTTVGIDMGVKTFATLSDGTTFDNPKHLRNNLRRLRVEQRKLSRRFKRGAKEQSKNFLKQKLVVAKLHEHIKNQREDYLHKASTHIIRSYNSICLEDLNIKGMMQNEKLALAIGEVGWHKFKTMLEYKAEWYGKNILYIGRFQPSSKLCSHCGHIFKELSLKDRSWTCQSCGTHHERDENAALNIKTFGLRIKPSTVNVSH</sequence>
<dbReference type="GO" id="GO:0006310">
    <property type="term" value="P:DNA recombination"/>
    <property type="evidence" value="ECO:0007669"/>
    <property type="project" value="UniProtKB-KW"/>
</dbReference>
<dbReference type="Pfam" id="PF12323">
    <property type="entry name" value="HTH_OrfB_IS605"/>
    <property type="match status" value="1"/>
</dbReference>
<comment type="similarity">
    <text evidence="2">In the N-terminal section; belongs to the transposase 2 family.</text>
</comment>
<evidence type="ECO:0000256" key="5">
    <source>
        <dbReference type="ARBA" id="ARBA00022833"/>
    </source>
</evidence>
<dbReference type="Pfam" id="PF07282">
    <property type="entry name" value="Cas12f1-like_TNB"/>
    <property type="match status" value="1"/>
</dbReference>
<dbReference type="PANTHER" id="PTHR30405:SF11">
    <property type="entry name" value="RNA-GUIDED DNA ENDONUCLEASE RV2885C-RELATED"/>
    <property type="match status" value="1"/>
</dbReference>
<dbReference type="InterPro" id="IPR051399">
    <property type="entry name" value="RNA-guided_DNA_endo/Transpos"/>
</dbReference>
<dbReference type="KEGG" id="ark:D6B99_13705"/>
<keyword evidence="5" id="KW-0862">Zinc</keyword>
<reference evidence="11 12" key="1">
    <citation type="submission" date="2018-09" db="EMBL/GenBank/DDBJ databases">
        <title>Arachidicoccus sp. nov., a bacterium isolated from soil.</title>
        <authorList>
            <person name="Weon H.-Y."/>
            <person name="Kwon S.-W."/>
            <person name="Lee S.A."/>
        </authorList>
    </citation>
    <scope>NUCLEOTIDE SEQUENCE [LARGE SCALE GENOMIC DNA]</scope>
    <source>
        <strain evidence="11 12">KIS59-12</strain>
    </source>
</reference>
<evidence type="ECO:0000256" key="2">
    <source>
        <dbReference type="ARBA" id="ARBA00011044"/>
    </source>
</evidence>
<evidence type="ECO:0000256" key="1">
    <source>
        <dbReference type="ARBA" id="ARBA00008761"/>
    </source>
</evidence>
<keyword evidence="7" id="KW-0233">DNA recombination</keyword>